<dbReference type="PANTHER" id="PTHR34475:SF1">
    <property type="entry name" value="CYTOSKELETON PROTEIN RODZ"/>
    <property type="match status" value="1"/>
</dbReference>
<reference evidence="5" key="1">
    <citation type="journal article" date="2019" name="Int. J. Syst. Evol. Microbiol.">
        <title>The Global Catalogue of Microorganisms (GCM) 10K type strain sequencing project: providing services to taxonomists for standard genome sequencing and annotation.</title>
        <authorList>
            <consortium name="The Broad Institute Genomics Platform"/>
            <consortium name="The Broad Institute Genome Sequencing Center for Infectious Disease"/>
            <person name="Wu L."/>
            <person name="Ma J."/>
        </authorList>
    </citation>
    <scope>NUCLEOTIDE SEQUENCE [LARGE SCALE GENOMIC DNA]</scope>
    <source>
        <strain evidence="5">JCM 17561</strain>
    </source>
</reference>
<dbReference type="PANTHER" id="PTHR34475">
    <property type="match status" value="1"/>
</dbReference>
<feature type="region of interest" description="Disordered" evidence="1">
    <location>
        <begin position="1"/>
        <end position="20"/>
    </location>
</feature>
<feature type="compositionally biased region" description="Polar residues" evidence="1">
    <location>
        <begin position="1"/>
        <end position="12"/>
    </location>
</feature>
<evidence type="ECO:0000256" key="2">
    <source>
        <dbReference type="SAM" id="Phobius"/>
    </source>
</evidence>
<keyword evidence="2" id="KW-0472">Membrane</keyword>
<evidence type="ECO:0000256" key="1">
    <source>
        <dbReference type="SAM" id="MobiDB-lite"/>
    </source>
</evidence>
<proteinExistence type="predicted"/>
<keyword evidence="2" id="KW-0812">Transmembrane</keyword>
<accession>A0ABP7R7Z1</accession>
<dbReference type="InterPro" id="IPR010982">
    <property type="entry name" value="Lambda_DNA-bd_dom_sf"/>
</dbReference>
<evidence type="ECO:0000313" key="5">
    <source>
        <dbReference type="Proteomes" id="UP001501627"/>
    </source>
</evidence>
<dbReference type="InterPro" id="IPR050400">
    <property type="entry name" value="Bact_Cytoskel_RodZ"/>
</dbReference>
<evidence type="ECO:0000313" key="4">
    <source>
        <dbReference type="EMBL" id="GAA3993910.1"/>
    </source>
</evidence>
<evidence type="ECO:0000259" key="3">
    <source>
        <dbReference type="Pfam" id="PF13464"/>
    </source>
</evidence>
<keyword evidence="5" id="KW-1185">Reference proteome</keyword>
<feature type="transmembrane region" description="Helical" evidence="2">
    <location>
        <begin position="128"/>
        <end position="146"/>
    </location>
</feature>
<dbReference type="EMBL" id="BAABBP010000012">
    <property type="protein sequence ID" value="GAA3993910.1"/>
    <property type="molecule type" value="Genomic_DNA"/>
</dbReference>
<feature type="compositionally biased region" description="Acidic residues" evidence="1">
    <location>
        <begin position="185"/>
        <end position="196"/>
    </location>
</feature>
<sequence>MSDFSPLQQAADTNAPAAQPTAGQLLRQYREAAGVYLPALEGVLKVPVFKLQALEADQYDAFPDAAFLRALASSMCRALQVDAAPVLALLPHNHLAPLTAGEGINASFKDRHERASQAALGHSPKNRIIGIAVALLLLAALVVVLLPSSVLERIGQLTGRGGTDAAQAVTPAQPADMPAAPAEPPAEDPLPEESGPEEPAAASTSAQSGGQPPETAAQATLPALDAVPVAAQTPTLQTVPDAVQAASTSPDAVMDTAQNGAIDGVPAGALVLRTRASSWVQVRDASGAVVLERIMGAGDSAQVPGDAPWKVVVGRADATEVLVRGKPLDLAALARDNVARFEVN</sequence>
<keyword evidence="2" id="KW-1133">Transmembrane helix</keyword>
<dbReference type="Pfam" id="PF13413">
    <property type="entry name" value="HTH_25"/>
    <property type="match status" value="1"/>
</dbReference>
<protein>
    <submittedName>
        <fullName evidence="4">Helix-turn-helix domain-containing protein</fullName>
    </submittedName>
</protein>
<gene>
    <name evidence="4" type="ORF">GCM10022279_16810</name>
</gene>
<organism evidence="4 5">
    <name type="scientific">Comamonas faecalis</name>
    <dbReference type="NCBI Taxonomy" id="1387849"/>
    <lineage>
        <taxon>Bacteria</taxon>
        <taxon>Pseudomonadati</taxon>
        <taxon>Pseudomonadota</taxon>
        <taxon>Betaproteobacteria</taxon>
        <taxon>Burkholderiales</taxon>
        <taxon>Comamonadaceae</taxon>
        <taxon>Comamonas</taxon>
    </lineage>
</organism>
<feature type="domain" description="Cytoskeleton protein RodZ-like C-terminal" evidence="3">
    <location>
        <begin position="271"/>
        <end position="342"/>
    </location>
</feature>
<feature type="compositionally biased region" description="Low complexity" evidence="1">
    <location>
        <begin position="197"/>
        <end position="211"/>
    </location>
</feature>
<feature type="compositionally biased region" description="Low complexity" evidence="1">
    <location>
        <begin position="171"/>
        <end position="180"/>
    </location>
</feature>
<name>A0ABP7R7Z1_9BURK</name>
<dbReference type="Pfam" id="PF13464">
    <property type="entry name" value="RodZ_C"/>
    <property type="match status" value="1"/>
</dbReference>
<dbReference type="Proteomes" id="UP001501627">
    <property type="component" value="Unassembled WGS sequence"/>
</dbReference>
<feature type="region of interest" description="Disordered" evidence="1">
    <location>
        <begin position="170"/>
        <end position="216"/>
    </location>
</feature>
<dbReference type="InterPro" id="IPR025194">
    <property type="entry name" value="RodZ-like_C"/>
</dbReference>
<comment type="caution">
    <text evidence="4">The sequence shown here is derived from an EMBL/GenBank/DDBJ whole genome shotgun (WGS) entry which is preliminary data.</text>
</comment>
<dbReference type="Gene3D" id="1.10.260.40">
    <property type="entry name" value="lambda repressor-like DNA-binding domains"/>
    <property type="match status" value="1"/>
</dbReference>
<dbReference type="RefSeq" id="WP_103043831.1">
    <property type="nucleotide sequence ID" value="NZ_BAABBP010000012.1"/>
</dbReference>